<dbReference type="PANTHER" id="PTHR31793">
    <property type="entry name" value="4-HYDROXYBENZOYL-COA THIOESTERASE FAMILY MEMBER"/>
    <property type="match status" value="1"/>
</dbReference>
<dbReference type="SUPFAM" id="SSF54637">
    <property type="entry name" value="Thioesterase/thiol ester dehydrase-isomerase"/>
    <property type="match status" value="1"/>
</dbReference>
<evidence type="ECO:0000313" key="3">
    <source>
        <dbReference type="EMBL" id="MFC4718818.1"/>
    </source>
</evidence>
<dbReference type="RefSeq" id="WP_204654403.1">
    <property type="nucleotide sequence ID" value="NZ_JAFBFD010000026.1"/>
</dbReference>
<evidence type="ECO:0000256" key="2">
    <source>
        <dbReference type="ARBA" id="ARBA00022801"/>
    </source>
</evidence>
<dbReference type="Proteomes" id="UP001595969">
    <property type="component" value="Unassembled WGS sequence"/>
</dbReference>
<organism evidence="3 4">
    <name type="scientific">Enterococcus lemanii</name>
    <dbReference type="NCBI Taxonomy" id="1159752"/>
    <lineage>
        <taxon>Bacteria</taxon>
        <taxon>Bacillati</taxon>
        <taxon>Bacillota</taxon>
        <taxon>Bacilli</taxon>
        <taxon>Lactobacillales</taxon>
        <taxon>Enterococcaceae</taxon>
        <taxon>Enterococcus</taxon>
    </lineage>
</organism>
<dbReference type="EMBL" id="JBHSGS010000017">
    <property type="protein sequence ID" value="MFC4718818.1"/>
    <property type="molecule type" value="Genomic_DNA"/>
</dbReference>
<dbReference type="Pfam" id="PF13279">
    <property type="entry name" value="4HBT_2"/>
    <property type="match status" value="1"/>
</dbReference>
<dbReference type="CDD" id="cd00586">
    <property type="entry name" value="4HBT"/>
    <property type="match status" value="1"/>
</dbReference>
<reference evidence="4" key="1">
    <citation type="journal article" date="2019" name="Int. J. Syst. Evol. Microbiol.">
        <title>The Global Catalogue of Microorganisms (GCM) 10K type strain sequencing project: providing services to taxonomists for standard genome sequencing and annotation.</title>
        <authorList>
            <consortium name="The Broad Institute Genomics Platform"/>
            <consortium name="The Broad Institute Genome Sequencing Center for Infectious Disease"/>
            <person name="Wu L."/>
            <person name="Ma J."/>
        </authorList>
    </citation>
    <scope>NUCLEOTIDE SEQUENCE [LARGE SCALE GENOMIC DNA]</scope>
    <source>
        <strain evidence="4">CGMCC 1.19032</strain>
    </source>
</reference>
<dbReference type="Gene3D" id="3.10.129.10">
    <property type="entry name" value="Hotdog Thioesterase"/>
    <property type="match status" value="1"/>
</dbReference>
<comment type="caution">
    <text evidence="3">The sequence shown here is derived from an EMBL/GenBank/DDBJ whole genome shotgun (WGS) entry which is preliminary data.</text>
</comment>
<dbReference type="InterPro" id="IPR029069">
    <property type="entry name" value="HotDog_dom_sf"/>
</dbReference>
<proteinExistence type="inferred from homology"/>
<sequence length="148" mass="17506">MMTYSGYLRQPHYYETDQMGIIHHSNYIRWFEEARVDWLAFLDLPYYKIEEAGIIIPVLAVSCEYKEMIRYEDAVKISVKIEQYTGTRLDFSYQISHQKTGNLLTTGTSKHCFLAKDSNRLLQLRRSHPEVHQKFLETFEAQNEASDD</sequence>
<name>A0ABV9MVW4_9ENTE</name>
<keyword evidence="2 3" id="KW-0378">Hydrolase</keyword>
<comment type="similarity">
    <text evidence="1">Belongs to the 4-hydroxybenzoyl-CoA thioesterase family.</text>
</comment>
<dbReference type="GO" id="GO:0016787">
    <property type="term" value="F:hydrolase activity"/>
    <property type="evidence" value="ECO:0007669"/>
    <property type="project" value="UniProtKB-KW"/>
</dbReference>
<protein>
    <submittedName>
        <fullName evidence="3">Acyl-CoA thioesterase</fullName>
        <ecNumber evidence="3">3.1.2.-</ecNumber>
    </submittedName>
</protein>
<dbReference type="InterPro" id="IPR050563">
    <property type="entry name" value="4-hydroxybenzoyl-CoA_TE"/>
</dbReference>
<gene>
    <name evidence="3" type="ORF">ACFO5I_03545</name>
</gene>
<keyword evidence="4" id="KW-1185">Reference proteome</keyword>
<evidence type="ECO:0000256" key="1">
    <source>
        <dbReference type="ARBA" id="ARBA00005953"/>
    </source>
</evidence>
<dbReference type="PIRSF" id="PIRSF003230">
    <property type="entry name" value="YbgC"/>
    <property type="match status" value="1"/>
</dbReference>
<accession>A0ABV9MVW4</accession>
<dbReference type="InterPro" id="IPR006684">
    <property type="entry name" value="YbgC/YbaW"/>
</dbReference>
<dbReference type="PANTHER" id="PTHR31793:SF27">
    <property type="entry name" value="NOVEL THIOESTERASE SUPERFAMILY DOMAIN AND SAPOSIN A-TYPE DOMAIN CONTAINING PROTEIN (0610012H03RIK)"/>
    <property type="match status" value="1"/>
</dbReference>
<dbReference type="EC" id="3.1.2.-" evidence="3"/>
<evidence type="ECO:0000313" key="4">
    <source>
        <dbReference type="Proteomes" id="UP001595969"/>
    </source>
</evidence>
<dbReference type="NCBIfam" id="TIGR00051">
    <property type="entry name" value="YbgC/FadM family acyl-CoA thioesterase"/>
    <property type="match status" value="1"/>
</dbReference>